<dbReference type="InterPro" id="IPR001647">
    <property type="entry name" value="HTH_TetR"/>
</dbReference>
<dbReference type="PANTHER" id="PTHR43479:SF11">
    <property type="entry name" value="ACREF_ENVCD OPERON REPRESSOR-RELATED"/>
    <property type="match status" value="1"/>
</dbReference>
<evidence type="ECO:0000256" key="1">
    <source>
        <dbReference type="ARBA" id="ARBA00023125"/>
    </source>
</evidence>
<dbReference type="InterPro" id="IPR036271">
    <property type="entry name" value="Tet_transcr_reg_TetR-rel_C_sf"/>
</dbReference>
<keyword evidence="1 2" id="KW-0238">DNA-binding</keyword>
<organism evidence="4 5">
    <name type="scientific">Rhodococcoides kyotonense</name>
    <dbReference type="NCBI Taxonomy" id="398843"/>
    <lineage>
        <taxon>Bacteria</taxon>
        <taxon>Bacillati</taxon>
        <taxon>Actinomycetota</taxon>
        <taxon>Actinomycetes</taxon>
        <taxon>Mycobacteriales</taxon>
        <taxon>Nocardiaceae</taxon>
        <taxon>Rhodococcoides</taxon>
    </lineage>
</organism>
<dbReference type="GO" id="GO:0003677">
    <property type="term" value="F:DNA binding"/>
    <property type="evidence" value="ECO:0007669"/>
    <property type="project" value="UniProtKB-UniRule"/>
</dbReference>
<dbReference type="Pfam" id="PF00440">
    <property type="entry name" value="TetR_N"/>
    <property type="match status" value="1"/>
</dbReference>
<dbReference type="AlphaFoldDB" id="A0A239IX45"/>
<gene>
    <name evidence="4" type="ORF">SAMN05421642_107222</name>
</gene>
<dbReference type="SUPFAM" id="SSF46689">
    <property type="entry name" value="Homeodomain-like"/>
    <property type="match status" value="1"/>
</dbReference>
<feature type="DNA-binding region" description="H-T-H motif" evidence="2">
    <location>
        <begin position="59"/>
        <end position="78"/>
    </location>
</feature>
<dbReference type="SUPFAM" id="SSF48498">
    <property type="entry name" value="Tetracyclin repressor-like, C-terminal domain"/>
    <property type="match status" value="1"/>
</dbReference>
<dbReference type="InterPro" id="IPR009057">
    <property type="entry name" value="Homeodomain-like_sf"/>
</dbReference>
<proteinExistence type="predicted"/>
<dbReference type="STRING" id="398843.A3K89_10380"/>
<accession>A0A239IX45</accession>
<feature type="domain" description="HTH tetR-type" evidence="3">
    <location>
        <begin position="36"/>
        <end position="96"/>
    </location>
</feature>
<name>A0A239IX45_9NOCA</name>
<evidence type="ECO:0000313" key="5">
    <source>
        <dbReference type="Proteomes" id="UP000198327"/>
    </source>
</evidence>
<evidence type="ECO:0000256" key="2">
    <source>
        <dbReference type="PROSITE-ProRule" id="PRU00335"/>
    </source>
</evidence>
<evidence type="ECO:0000259" key="3">
    <source>
        <dbReference type="PROSITE" id="PS50977"/>
    </source>
</evidence>
<dbReference type="EMBL" id="FZOW01000007">
    <property type="protein sequence ID" value="SNS96994.1"/>
    <property type="molecule type" value="Genomic_DNA"/>
</dbReference>
<dbReference type="PROSITE" id="PS50977">
    <property type="entry name" value="HTH_TETR_2"/>
    <property type="match status" value="1"/>
</dbReference>
<sequence>MSDNCSLRHTEGFCQYLDMTPTTRRYAGMSADDRAADRRSRLLEAALEVFASAGASGATMTSICARANLTERYFYESFSSRDELLRHIVDSVSDDIRNAALEALRSPADTVESRVRAAITAFVTVLTDDPRKGRVAMIESLAVDSLRRHRRESLRQFARLVADQAHELYGDDAWPEPQAEINGLLFTGGLAELVVAWLNDELDVTPRQIIESATHQFISTAHR</sequence>
<dbReference type="Gene3D" id="1.10.357.10">
    <property type="entry name" value="Tetracycline Repressor, domain 2"/>
    <property type="match status" value="1"/>
</dbReference>
<reference evidence="5" key="1">
    <citation type="submission" date="2017-06" db="EMBL/GenBank/DDBJ databases">
        <authorList>
            <person name="Varghese N."/>
            <person name="Submissions S."/>
        </authorList>
    </citation>
    <scope>NUCLEOTIDE SEQUENCE [LARGE SCALE GENOMIC DNA]</scope>
    <source>
        <strain evidence="5">JCM 23211</strain>
    </source>
</reference>
<dbReference type="InterPro" id="IPR050624">
    <property type="entry name" value="HTH-type_Tx_Regulator"/>
</dbReference>
<keyword evidence="5" id="KW-1185">Reference proteome</keyword>
<protein>
    <submittedName>
        <fullName evidence="4">DNA-binding transcriptional regulator, AcrR family</fullName>
    </submittedName>
</protein>
<evidence type="ECO:0000313" key="4">
    <source>
        <dbReference type="EMBL" id="SNS96994.1"/>
    </source>
</evidence>
<dbReference type="PANTHER" id="PTHR43479">
    <property type="entry name" value="ACREF/ENVCD OPERON REPRESSOR-RELATED"/>
    <property type="match status" value="1"/>
</dbReference>
<dbReference type="PRINTS" id="PR00455">
    <property type="entry name" value="HTHTETR"/>
</dbReference>
<dbReference type="Proteomes" id="UP000198327">
    <property type="component" value="Unassembled WGS sequence"/>
</dbReference>